<gene>
    <name evidence="1" type="primary">nadG</name>
</gene>
<proteinExistence type="evidence at transcript level"/>
<keyword evidence="1" id="KW-0496">Mitochondrion</keyword>
<dbReference type="AlphaFoldDB" id="F2Y9T5"/>
<protein>
    <submittedName>
        <fullName evidence="1">NADH dehydrogenase subunit G</fullName>
    </submittedName>
</protein>
<geneLocation type="mitochondrion" evidence="1"/>
<reference evidence="1" key="1">
    <citation type="journal article" date="2011" name="Nucleic Acids Res.">
        <title>Complete characterization of the edited transcriptome of the mitochondrion of Physarum polycephalum using deep sequencing of RNA.</title>
        <authorList>
            <person name="Bundschuh R."/>
            <person name="Altmuller J."/>
            <person name="Becker C."/>
            <person name="Nurnberg P."/>
            <person name="Gott J.M."/>
        </authorList>
    </citation>
    <scope>NUCLEOTIDE SEQUENCE</scope>
    <source>
        <strain evidence="1">M3CVIII</strain>
    </source>
</reference>
<sequence>MGALTSKHKQFTFRVWEPQTFIEIDETEVSKYNLRSEHLKTKRSRILPINYWMADKKRFSKESSLFSNPSIHFKNLTYFILEYTLQESKNITYLISNIKGYKKILNKLVDITINNIKTFCAKQMTKTLITRLEIYDDLLTSHKKLPRSIISSFDHKIKHDNIILLTNPRTESPMFNSYLFKHRDKFSFISFSAFASNFIKQEIPLTTYTIDASFKGHYDLSNVTIVTSCFNTLSFPYNDNIISLTPLYINKTINIYSKEKQSGINFYLFLKSNKTFQPAFLSLNINQENINLCLGQNSFDQFILRKVSQRYLERLFLLYLIIKPKQINSLVLLANTTTTTKYDLSLLSQTITSI</sequence>
<accession>F2Y9T5</accession>
<evidence type="ECO:0000313" key="1">
    <source>
        <dbReference type="EMBL" id="ADZ99040.1"/>
    </source>
</evidence>
<name>F2Y9T5_PHYPO</name>
<organism evidence="1">
    <name type="scientific">Physarum polycephalum</name>
    <name type="common">Many-headed slime mold</name>
    <name type="synonym">Badhamia polycephala</name>
    <dbReference type="NCBI Taxonomy" id="5791"/>
    <lineage>
        <taxon>Eukaryota</taxon>
        <taxon>Amoebozoa</taxon>
        <taxon>Evosea</taxon>
        <taxon>Eumycetozoa</taxon>
        <taxon>Myxogastria</taxon>
        <taxon>Myxogastromycetidae</taxon>
        <taxon>Physariida</taxon>
        <taxon>Physaraceae</taxon>
        <taxon>Physarum</taxon>
    </lineage>
</organism>
<dbReference type="EMBL" id="HQ849408">
    <property type="protein sequence ID" value="ADZ99040.1"/>
    <property type="molecule type" value="mRNA"/>
</dbReference>